<name>A0A0A8K6F0_9HYPH</name>
<dbReference type="EMBL" id="AP014648">
    <property type="protein sequence ID" value="BAQ18117.1"/>
    <property type="molecule type" value="Genomic_DNA"/>
</dbReference>
<organism evidence="3 4">
    <name type="scientific">Methyloceanibacter caenitepidi</name>
    <dbReference type="NCBI Taxonomy" id="1384459"/>
    <lineage>
        <taxon>Bacteria</taxon>
        <taxon>Pseudomonadati</taxon>
        <taxon>Pseudomonadota</taxon>
        <taxon>Alphaproteobacteria</taxon>
        <taxon>Hyphomicrobiales</taxon>
        <taxon>Hyphomicrobiaceae</taxon>
        <taxon>Methyloceanibacter</taxon>
    </lineage>
</organism>
<gene>
    <name evidence="3" type="ORF">GL4_2683</name>
</gene>
<dbReference type="STRING" id="1384459.GL4_2683"/>
<protein>
    <recommendedName>
        <fullName evidence="5">YwqJ-like deaminase</fullName>
    </recommendedName>
</protein>
<dbReference type="OrthoDB" id="7917007at2"/>
<feature type="coiled-coil region" evidence="1">
    <location>
        <begin position="182"/>
        <end position="209"/>
    </location>
</feature>
<dbReference type="Proteomes" id="UP000031643">
    <property type="component" value="Chromosome"/>
</dbReference>
<dbReference type="RefSeq" id="WP_045368149.1">
    <property type="nucleotide sequence ID" value="NZ_AP014648.1"/>
</dbReference>
<evidence type="ECO:0008006" key="5">
    <source>
        <dbReference type="Google" id="ProtNLM"/>
    </source>
</evidence>
<evidence type="ECO:0000256" key="1">
    <source>
        <dbReference type="SAM" id="Coils"/>
    </source>
</evidence>
<keyword evidence="4" id="KW-1185">Reference proteome</keyword>
<evidence type="ECO:0000313" key="3">
    <source>
        <dbReference type="EMBL" id="BAQ18117.1"/>
    </source>
</evidence>
<sequence>MAEHGETPLDDNQWGTPERPCDPSHTAAIGTDAAWDRARLQRDVAFLQLKTAWGYAKLDQKLETFKQAFYVYYAEVFGEPYVPRSYVPKAFDPNQPRVPAGNPDGGQWTRIGGGSASSSNADEAPVGTRLAQTRRRNRATDAEGTLAQVTRRDVTEALARNAIQRVQRLDPGWRPSPSIERRNSIVGQIRRAEENLREAQARLRELEQQRAPEAIQTLRDSYGTDLLGRPLLGDSDTVAHGIVDGETFMGVNSGAIVEYSQRDLNDAKRALIPLVRKRPDIMSTHNIGQRPNDALFHAESTVLLRAARANDGTLSGKVIDITVDRPICSSCKKVLPLIGQELGNPIVRFTEPSGRVRTMHNGEWKDQD</sequence>
<feature type="region of interest" description="Disordered" evidence="2">
    <location>
        <begin position="1"/>
        <end position="26"/>
    </location>
</feature>
<keyword evidence="1" id="KW-0175">Coiled coil</keyword>
<reference evidence="3 4" key="1">
    <citation type="submission" date="2014-09" db="EMBL/GenBank/DDBJ databases">
        <title>Genome sequencing of Methyloceanibacter caenitepidi Gela4.</title>
        <authorList>
            <person name="Takeuchi M."/>
            <person name="Susumu S."/>
            <person name="Kamagata Y."/>
            <person name="Oshima K."/>
            <person name="Hattori M."/>
            <person name="Iwasaki W."/>
        </authorList>
    </citation>
    <scope>NUCLEOTIDE SEQUENCE [LARGE SCALE GENOMIC DNA]</scope>
    <source>
        <strain evidence="3 4">Gela4</strain>
    </source>
</reference>
<dbReference type="AlphaFoldDB" id="A0A0A8K6F0"/>
<dbReference type="HOGENOM" id="CLU_751859_0_0_5"/>
<accession>A0A0A8K6F0</accession>
<proteinExistence type="predicted"/>
<evidence type="ECO:0000313" key="4">
    <source>
        <dbReference type="Proteomes" id="UP000031643"/>
    </source>
</evidence>
<dbReference type="KEGG" id="mcg:GL4_2683"/>
<feature type="region of interest" description="Disordered" evidence="2">
    <location>
        <begin position="111"/>
        <end position="142"/>
    </location>
</feature>
<evidence type="ECO:0000256" key="2">
    <source>
        <dbReference type="SAM" id="MobiDB-lite"/>
    </source>
</evidence>